<dbReference type="Proteomes" id="UP000184356">
    <property type="component" value="Unassembled WGS sequence"/>
</dbReference>
<accession>A0A1L9TVT3</accession>
<feature type="region of interest" description="Disordered" evidence="1">
    <location>
        <begin position="172"/>
        <end position="191"/>
    </location>
</feature>
<dbReference type="VEuPathDB" id="FungiDB:ASPSYDRAFT_241097"/>
<keyword evidence="4" id="KW-1185">Reference proteome</keyword>
<keyword evidence="2" id="KW-0812">Transmembrane</keyword>
<feature type="transmembrane region" description="Helical" evidence="2">
    <location>
        <begin position="227"/>
        <end position="250"/>
    </location>
</feature>
<dbReference type="RefSeq" id="XP_040707332.1">
    <property type="nucleotide sequence ID" value="XM_040844131.1"/>
</dbReference>
<sequence length="254" mass="28957">MRTKEVRILVWGGVSGDNKAVWEKKNRDPRDWGWGANLYSILAGTTITQGVSLTSADTRAIHQNSKQAHVKQAPAPSSSKRSALPTPPSGNLHTLWRDESRTRFWYDRAISFATICARPENESGLVDLSGGRRIRALAGWLCSHRNRWKFEHLQDLERHIHSIIIRILRRSGKPTSRGRRRSCPFKSNPVNTPQQSRKVIVTVSFAMGWPRGFAYASFYFWEASRPSYSWLVCLALLTWHLQALVLHLLVESSK</sequence>
<feature type="region of interest" description="Disordered" evidence="1">
    <location>
        <begin position="63"/>
        <end position="94"/>
    </location>
</feature>
<gene>
    <name evidence="3" type="ORF">ASPSYDRAFT_241097</name>
</gene>
<name>A0A1L9TVT3_9EURO</name>
<evidence type="ECO:0000256" key="2">
    <source>
        <dbReference type="SAM" id="Phobius"/>
    </source>
</evidence>
<keyword evidence="2" id="KW-0472">Membrane</keyword>
<dbReference type="AlphaFoldDB" id="A0A1L9TVT3"/>
<feature type="compositionally biased region" description="Basic residues" evidence="1">
    <location>
        <begin position="172"/>
        <end position="183"/>
    </location>
</feature>
<organism evidence="3 4">
    <name type="scientific">Aspergillus sydowii CBS 593.65</name>
    <dbReference type="NCBI Taxonomy" id="1036612"/>
    <lineage>
        <taxon>Eukaryota</taxon>
        <taxon>Fungi</taxon>
        <taxon>Dikarya</taxon>
        <taxon>Ascomycota</taxon>
        <taxon>Pezizomycotina</taxon>
        <taxon>Eurotiomycetes</taxon>
        <taxon>Eurotiomycetidae</taxon>
        <taxon>Eurotiales</taxon>
        <taxon>Aspergillaceae</taxon>
        <taxon>Aspergillus</taxon>
        <taxon>Aspergillus subgen. Nidulantes</taxon>
    </lineage>
</organism>
<evidence type="ECO:0000256" key="1">
    <source>
        <dbReference type="SAM" id="MobiDB-lite"/>
    </source>
</evidence>
<dbReference type="GeneID" id="63760204"/>
<evidence type="ECO:0000313" key="3">
    <source>
        <dbReference type="EMBL" id="OJJ63526.1"/>
    </source>
</evidence>
<keyword evidence="2" id="KW-1133">Transmembrane helix</keyword>
<dbReference type="EMBL" id="KV878582">
    <property type="protein sequence ID" value="OJJ63526.1"/>
    <property type="molecule type" value="Genomic_DNA"/>
</dbReference>
<dbReference type="OrthoDB" id="10448650at2759"/>
<proteinExistence type="predicted"/>
<evidence type="ECO:0000313" key="4">
    <source>
        <dbReference type="Proteomes" id="UP000184356"/>
    </source>
</evidence>
<feature type="transmembrane region" description="Helical" evidence="2">
    <location>
        <begin position="199"/>
        <end position="221"/>
    </location>
</feature>
<reference evidence="4" key="1">
    <citation type="journal article" date="2017" name="Genome Biol.">
        <title>Comparative genomics reveals high biological diversity and specific adaptations in the industrially and medically important fungal genus Aspergillus.</title>
        <authorList>
            <person name="de Vries R.P."/>
            <person name="Riley R."/>
            <person name="Wiebenga A."/>
            <person name="Aguilar-Osorio G."/>
            <person name="Amillis S."/>
            <person name="Uchima C.A."/>
            <person name="Anderluh G."/>
            <person name="Asadollahi M."/>
            <person name="Askin M."/>
            <person name="Barry K."/>
            <person name="Battaglia E."/>
            <person name="Bayram O."/>
            <person name="Benocci T."/>
            <person name="Braus-Stromeyer S.A."/>
            <person name="Caldana C."/>
            <person name="Canovas D."/>
            <person name="Cerqueira G.C."/>
            <person name="Chen F."/>
            <person name="Chen W."/>
            <person name="Choi C."/>
            <person name="Clum A."/>
            <person name="Dos Santos R.A."/>
            <person name="Damasio A.R."/>
            <person name="Diallinas G."/>
            <person name="Emri T."/>
            <person name="Fekete E."/>
            <person name="Flipphi M."/>
            <person name="Freyberg S."/>
            <person name="Gallo A."/>
            <person name="Gournas C."/>
            <person name="Habgood R."/>
            <person name="Hainaut M."/>
            <person name="Harispe M.L."/>
            <person name="Henrissat B."/>
            <person name="Hilden K.S."/>
            <person name="Hope R."/>
            <person name="Hossain A."/>
            <person name="Karabika E."/>
            <person name="Karaffa L."/>
            <person name="Karanyi Z."/>
            <person name="Krasevec N."/>
            <person name="Kuo A."/>
            <person name="Kusch H."/>
            <person name="LaButti K."/>
            <person name="Lagendijk E.L."/>
            <person name="Lapidus A."/>
            <person name="Levasseur A."/>
            <person name="Lindquist E."/>
            <person name="Lipzen A."/>
            <person name="Logrieco A.F."/>
            <person name="MacCabe A."/>
            <person name="Maekelae M.R."/>
            <person name="Malavazi I."/>
            <person name="Melin P."/>
            <person name="Meyer V."/>
            <person name="Mielnichuk N."/>
            <person name="Miskei M."/>
            <person name="Molnar A.P."/>
            <person name="Mule G."/>
            <person name="Ngan C.Y."/>
            <person name="Orejas M."/>
            <person name="Orosz E."/>
            <person name="Ouedraogo J.P."/>
            <person name="Overkamp K.M."/>
            <person name="Park H.-S."/>
            <person name="Perrone G."/>
            <person name="Piumi F."/>
            <person name="Punt P.J."/>
            <person name="Ram A.F."/>
            <person name="Ramon A."/>
            <person name="Rauscher S."/>
            <person name="Record E."/>
            <person name="Riano-Pachon D.M."/>
            <person name="Robert V."/>
            <person name="Roehrig J."/>
            <person name="Ruller R."/>
            <person name="Salamov A."/>
            <person name="Salih N.S."/>
            <person name="Samson R.A."/>
            <person name="Sandor E."/>
            <person name="Sanguinetti M."/>
            <person name="Schuetze T."/>
            <person name="Sepcic K."/>
            <person name="Shelest E."/>
            <person name="Sherlock G."/>
            <person name="Sophianopoulou V."/>
            <person name="Squina F.M."/>
            <person name="Sun H."/>
            <person name="Susca A."/>
            <person name="Todd R.B."/>
            <person name="Tsang A."/>
            <person name="Unkles S.E."/>
            <person name="van de Wiele N."/>
            <person name="van Rossen-Uffink D."/>
            <person name="Oliveira J.V."/>
            <person name="Vesth T.C."/>
            <person name="Visser J."/>
            <person name="Yu J.-H."/>
            <person name="Zhou M."/>
            <person name="Andersen M.R."/>
            <person name="Archer D.B."/>
            <person name="Baker S.E."/>
            <person name="Benoit I."/>
            <person name="Brakhage A.A."/>
            <person name="Braus G.H."/>
            <person name="Fischer R."/>
            <person name="Frisvad J.C."/>
            <person name="Goldman G.H."/>
            <person name="Houbraken J."/>
            <person name="Oakley B."/>
            <person name="Pocsi I."/>
            <person name="Scazzocchio C."/>
            <person name="Seiboth B."/>
            <person name="vanKuyk P.A."/>
            <person name="Wortman J."/>
            <person name="Dyer P.S."/>
            <person name="Grigoriev I.V."/>
        </authorList>
    </citation>
    <scope>NUCLEOTIDE SEQUENCE [LARGE SCALE GENOMIC DNA]</scope>
    <source>
        <strain evidence="4">CBS 593.65</strain>
    </source>
</reference>
<protein>
    <submittedName>
        <fullName evidence="3">Uncharacterized protein</fullName>
    </submittedName>
</protein>